<dbReference type="SUPFAM" id="SSF53067">
    <property type="entry name" value="Actin-like ATPase domain"/>
    <property type="match status" value="1"/>
</dbReference>
<dbReference type="RefSeq" id="WP_137259765.1">
    <property type="nucleotide sequence ID" value="NZ_SZQL01000001.1"/>
</dbReference>
<keyword evidence="2" id="KW-1185">Reference proteome</keyword>
<dbReference type="AlphaFoldDB" id="A0A4U3L892"/>
<name>A0A4U3L892_9BACT</name>
<dbReference type="Proteomes" id="UP000305848">
    <property type="component" value="Unassembled WGS sequence"/>
</dbReference>
<proteinExistence type="predicted"/>
<dbReference type="OrthoDB" id="1028138at2"/>
<comment type="caution">
    <text evidence="1">The sequence shown here is derived from an EMBL/GenBank/DDBJ whole genome shotgun (WGS) entry which is preliminary data.</text>
</comment>
<evidence type="ECO:0000313" key="2">
    <source>
        <dbReference type="Proteomes" id="UP000305848"/>
    </source>
</evidence>
<protein>
    <submittedName>
        <fullName evidence="1">Uncharacterized protein</fullName>
    </submittedName>
</protein>
<sequence length="1204" mass="138015">MPAHIFRKYPGYNPNEIKDWTPSTVIDTHSFDVEDIVFSKGSSKAGTAIPSPLARMELFDTAFHIVASDQKNNLKGRTIYHQLVSDCLDVLQLIFNTKNADIGLGKRVWFKEWKVRENIDKLKGKGESHPNYLLGKSLDQIFSDKVNPRFAGVDSIFLIFYENKLLGGTSPLTLVFTSPNWSRYIKDGAIQNIPQSADGDVFFDEDYRALHERDKVFVEYMYKLMLQNKVAFDKADGLRKYINKTVDTYFPNWRNEFADFRTTVNTTDDDGTITNLMDDEYDKVLTNVDNKYLTINGLYFYHQQEGKEQEKVRNVSDFLIRASVHKYSTQKNEKGEVQTVQPPLVLVDGMNYSGDYMEKNAPWNSNTKIKDIYHKYVPLYERRLPQGNSQSITYPFITTDDFLEDYLVEMPFNINSSKFYSGFRGDFRYLLPIKKEYFNFFTLADLKNNLKITLDEGQVKVALKVPIRNRKGVPDILFAKTYSKAKGTVVECRADVGIYPFYQVTDSDLNDYTILLANRIEKDKNKEQVALHFFSFKDFASDETRLDSNPIIRSLFDTGATATSKFYKLKTAFDYAELLYHFDELGNQCSGLMVPDFSSRTYNRGTLIRSFTFAIDFGTSNTHVAWMENGEPLPHPFEIEPADQQMVLLNEPSSTTDLSIKYATYGRFPEIDLIIRREYLPAVITSKDNADISFPFKTATGEVVDFSNIEKTKVDLFSHINIGYYIDKEETKGNIIYTTNLKWLLENNNDDTNKARVKLFLQQLLWQIKAKAILNGGKLADLKIVWSMPLSMDRGNRTLLRNVLRDAFKEVFGNSGATLEDPIPESVAPYFYLTKSGSGIQDVANAVNIDIGGGTTDVMMFMESAGANRQDKYLTTSFRFAGNDLWGSGYKGKLKDNGFIKNYMIYQKANNINPAEEIRYFNNGKDNANLTADDLISLLFRYDTKFRFSDSITIGNPNLSLLLYLHYSAIIYHIVQIIEAKQYPLPRYLSFTGKGSQYIKMICGGDESELEDFTKLLIKAYTDLPLQNSFKIHLNDNPKEITANGSVLYSLAGSDEKQKYEGDFKFTLPGFNPTTPTNLTERLNTIAQSKRDEFLISEVEEINSPLNVAVLNNVNNFLEKTLTNRSIIEFLNDFKIKNLKQVYETLKWDGNIDNGEGLVYDSYRKVLNNLRTQDKENVLPESLFFFAFKDALYQLSKYITDTKI</sequence>
<evidence type="ECO:0000313" key="1">
    <source>
        <dbReference type="EMBL" id="TKK71525.1"/>
    </source>
</evidence>
<dbReference type="EMBL" id="SZQL01000001">
    <property type="protein sequence ID" value="TKK71525.1"/>
    <property type="molecule type" value="Genomic_DNA"/>
</dbReference>
<accession>A0A4U3L892</accession>
<gene>
    <name evidence="1" type="ORF">FC093_00420</name>
</gene>
<dbReference type="InterPro" id="IPR043129">
    <property type="entry name" value="ATPase_NBD"/>
</dbReference>
<reference evidence="1 2" key="1">
    <citation type="submission" date="2019-05" db="EMBL/GenBank/DDBJ databases">
        <title>Panacibacter sp. strain 17mud1-8 Genome sequencing and assembly.</title>
        <authorList>
            <person name="Chhetri G."/>
        </authorList>
    </citation>
    <scope>NUCLEOTIDE SEQUENCE [LARGE SCALE GENOMIC DNA]</scope>
    <source>
        <strain evidence="1 2">17mud1-8</strain>
    </source>
</reference>
<organism evidence="1 2">
    <name type="scientific">Ilyomonas limi</name>
    <dbReference type="NCBI Taxonomy" id="2575867"/>
    <lineage>
        <taxon>Bacteria</taxon>
        <taxon>Pseudomonadati</taxon>
        <taxon>Bacteroidota</taxon>
        <taxon>Chitinophagia</taxon>
        <taxon>Chitinophagales</taxon>
        <taxon>Chitinophagaceae</taxon>
        <taxon>Ilyomonas</taxon>
    </lineage>
</organism>